<evidence type="ECO:0000256" key="7">
    <source>
        <dbReference type="SAM" id="Phobius"/>
    </source>
</evidence>
<feature type="transmembrane region" description="Helical" evidence="7">
    <location>
        <begin position="50"/>
        <end position="73"/>
    </location>
</feature>
<dbReference type="Proteomes" id="UP001497472">
    <property type="component" value="Unassembled WGS sequence"/>
</dbReference>
<evidence type="ECO:0000313" key="9">
    <source>
        <dbReference type="Proteomes" id="UP001497472"/>
    </source>
</evidence>
<evidence type="ECO:0000256" key="1">
    <source>
        <dbReference type="ARBA" id="ARBA00004434"/>
    </source>
</evidence>
<comment type="caution">
    <text evidence="8">The sequence shown here is derived from an EMBL/GenBank/DDBJ whole genome shotgun (WGS) entry which is preliminary data.</text>
</comment>
<keyword evidence="5" id="KW-0496">Mitochondrion</keyword>
<organism evidence="8 9">
    <name type="scientific">Leptosia nina</name>
    <dbReference type="NCBI Taxonomy" id="320188"/>
    <lineage>
        <taxon>Eukaryota</taxon>
        <taxon>Metazoa</taxon>
        <taxon>Ecdysozoa</taxon>
        <taxon>Arthropoda</taxon>
        <taxon>Hexapoda</taxon>
        <taxon>Insecta</taxon>
        <taxon>Pterygota</taxon>
        <taxon>Neoptera</taxon>
        <taxon>Endopterygota</taxon>
        <taxon>Lepidoptera</taxon>
        <taxon>Glossata</taxon>
        <taxon>Ditrysia</taxon>
        <taxon>Papilionoidea</taxon>
        <taxon>Pieridae</taxon>
        <taxon>Pierinae</taxon>
        <taxon>Leptosia</taxon>
    </lineage>
</organism>
<dbReference type="GO" id="GO:0006123">
    <property type="term" value="P:mitochondrial electron transport, cytochrome c to oxygen"/>
    <property type="evidence" value="ECO:0007669"/>
    <property type="project" value="InterPro"/>
</dbReference>
<keyword evidence="9" id="KW-1185">Reference proteome</keyword>
<comment type="similarity">
    <text evidence="3">Belongs to the cytochrome c oxidase VIIc family.</text>
</comment>
<keyword evidence="7" id="KW-0812">Transmembrane</keyword>
<evidence type="ECO:0000313" key="8">
    <source>
        <dbReference type="EMBL" id="CAK1554700.1"/>
    </source>
</evidence>
<dbReference type="GO" id="GO:0005743">
    <property type="term" value="C:mitochondrial inner membrane"/>
    <property type="evidence" value="ECO:0007669"/>
    <property type="project" value="UniProtKB-SubCell"/>
</dbReference>
<reference evidence="8 9" key="1">
    <citation type="submission" date="2023-11" db="EMBL/GenBank/DDBJ databases">
        <authorList>
            <person name="Okamura Y."/>
        </authorList>
    </citation>
    <scope>NUCLEOTIDE SEQUENCE [LARGE SCALE GENOMIC DNA]</scope>
</reference>
<gene>
    <name evidence="8" type="ORF">LNINA_LOCUS13586</name>
</gene>
<protein>
    <recommendedName>
        <fullName evidence="10">Cytochrome c oxidase polypeptide VIIc</fullName>
    </recommendedName>
</protein>
<dbReference type="Gene3D" id="4.10.49.10">
    <property type="entry name" value="Cytochrome c oxidase subunit VIIc"/>
    <property type="match status" value="1"/>
</dbReference>
<comment type="pathway">
    <text evidence="2">Energy metabolism; oxidative phosphorylation.</text>
</comment>
<keyword evidence="4" id="KW-0999">Mitochondrion inner membrane</keyword>
<evidence type="ECO:0000256" key="5">
    <source>
        <dbReference type="ARBA" id="ARBA00023128"/>
    </source>
</evidence>
<accession>A0AAV1K2W1</accession>
<evidence type="ECO:0000256" key="3">
    <source>
        <dbReference type="ARBA" id="ARBA00010514"/>
    </source>
</evidence>
<evidence type="ECO:0000256" key="4">
    <source>
        <dbReference type="ARBA" id="ARBA00022792"/>
    </source>
</evidence>
<keyword evidence="6 7" id="KW-0472">Membrane</keyword>
<dbReference type="InterPro" id="IPR004202">
    <property type="entry name" value="COX7C/Cox8"/>
</dbReference>
<comment type="subcellular location">
    <subcellularLocation>
        <location evidence="1">Mitochondrion inner membrane</location>
        <topology evidence="1">Single-pass membrane protein</topology>
    </subcellularLocation>
</comment>
<name>A0AAV1K2W1_9NEOP</name>
<dbReference type="AlphaFoldDB" id="A0AAV1K2W1"/>
<dbReference type="SUPFAM" id="SSF81427">
    <property type="entry name" value="Mitochondrial cytochrome c oxidase subunit VIIc (aka VIIIa)"/>
    <property type="match status" value="1"/>
</dbReference>
<evidence type="ECO:0008006" key="10">
    <source>
        <dbReference type="Google" id="ProtNLM"/>
    </source>
</evidence>
<keyword evidence="7" id="KW-1133">Transmembrane helix</keyword>
<sequence>MLGLRQLIVGGCRGRTFIKMMPTSRPIIRLHHDEYSKPFDNLPFTVTNRYVLTAVFCVLFGVGWWAPWIILWYSMAKRTM</sequence>
<evidence type="ECO:0000256" key="2">
    <source>
        <dbReference type="ARBA" id="ARBA00004673"/>
    </source>
</evidence>
<proteinExistence type="inferred from homology"/>
<evidence type="ECO:0000256" key="6">
    <source>
        <dbReference type="ARBA" id="ARBA00023136"/>
    </source>
</evidence>
<dbReference type="EMBL" id="CAVLEF010000279">
    <property type="protein sequence ID" value="CAK1554700.1"/>
    <property type="molecule type" value="Genomic_DNA"/>
</dbReference>
<dbReference type="Pfam" id="PF02935">
    <property type="entry name" value="COX7C"/>
    <property type="match status" value="1"/>
</dbReference>
<dbReference type="GO" id="GO:0045277">
    <property type="term" value="C:respiratory chain complex IV"/>
    <property type="evidence" value="ECO:0007669"/>
    <property type="project" value="InterPro"/>
</dbReference>
<dbReference type="InterPro" id="IPR036636">
    <property type="entry name" value="COX7C/Cox8_sf"/>
</dbReference>